<evidence type="ECO:0000313" key="3">
    <source>
        <dbReference type="Proteomes" id="UP000624709"/>
    </source>
</evidence>
<feature type="transmembrane region" description="Helical" evidence="1">
    <location>
        <begin position="108"/>
        <end position="126"/>
    </location>
</feature>
<keyword evidence="1" id="KW-0472">Membrane</keyword>
<keyword evidence="3" id="KW-1185">Reference proteome</keyword>
<sequence>MMIMKDLRRAPLMTGWPRRVTAALAPAYCIGLTVAFSHESGLMEALKITVPFAVMSAVPLLFRRSQAFNSACYWLSVLGVIVGCVFGGVLFLPAVVPLLLAARPSLRAPIPQLSVAVVLAALAWGINRLP</sequence>
<protein>
    <recommendedName>
        <fullName evidence="4">Membrane transporter protein</fullName>
    </recommendedName>
</protein>
<keyword evidence="1" id="KW-0812">Transmembrane</keyword>
<reference evidence="2 3" key="1">
    <citation type="submission" date="2021-01" db="EMBL/GenBank/DDBJ databases">
        <title>Whole genome shotgun sequence of Actinoplanes palleronii NBRC 14916.</title>
        <authorList>
            <person name="Komaki H."/>
            <person name="Tamura T."/>
        </authorList>
    </citation>
    <scope>NUCLEOTIDE SEQUENCE [LARGE SCALE GENOMIC DNA]</scope>
    <source>
        <strain evidence="2 3">NBRC 14916</strain>
    </source>
</reference>
<organism evidence="2 3">
    <name type="scientific">Actinoplanes palleronii</name>
    <dbReference type="NCBI Taxonomy" id="113570"/>
    <lineage>
        <taxon>Bacteria</taxon>
        <taxon>Bacillati</taxon>
        <taxon>Actinomycetota</taxon>
        <taxon>Actinomycetes</taxon>
        <taxon>Micromonosporales</taxon>
        <taxon>Micromonosporaceae</taxon>
        <taxon>Actinoplanes</taxon>
    </lineage>
</organism>
<name>A0ABQ4BUA1_9ACTN</name>
<dbReference type="EMBL" id="BOMS01000192">
    <property type="protein sequence ID" value="GIE73871.1"/>
    <property type="molecule type" value="Genomic_DNA"/>
</dbReference>
<evidence type="ECO:0000256" key="1">
    <source>
        <dbReference type="SAM" id="Phobius"/>
    </source>
</evidence>
<dbReference type="Proteomes" id="UP000624709">
    <property type="component" value="Unassembled WGS sequence"/>
</dbReference>
<evidence type="ECO:0000313" key="2">
    <source>
        <dbReference type="EMBL" id="GIE73871.1"/>
    </source>
</evidence>
<feature type="transmembrane region" description="Helical" evidence="1">
    <location>
        <begin position="74"/>
        <end position="96"/>
    </location>
</feature>
<evidence type="ECO:0008006" key="4">
    <source>
        <dbReference type="Google" id="ProtNLM"/>
    </source>
</evidence>
<comment type="caution">
    <text evidence="2">The sequence shown here is derived from an EMBL/GenBank/DDBJ whole genome shotgun (WGS) entry which is preliminary data.</text>
</comment>
<accession>A0ABQ4BUA1</accession>
<gene>
    <name evidence="2" type="ORF">Apa02nite_099790</name>
</gene>
<proteinExistence type="predicted"/>
<keyword evidence="1" id="KW-1133">Transmembrane helix</keyword>